<organism evidence="1 2">
    <name type="scientific">Aureliella helgolandensis</name>
    <dbReference type="NCBI Taxonomy" id="2527968"/>
    <lineage>
        <taxon>Bacteria</taxon>
        <taxon>Pseudomonadati</taxon>
        <taxon>Planctomycetota</taxon>
        <taxon>Planctomycetia</taxon>
        <taxon>Pirellulales</taxon>
        <taxon>Pirellulaceae</taxon>
        <taxon>Aureliella</taxon>
    </lineage>
</organism>
<accession>A0A518FZZ6</accession>
<sequence length="67" mass="7477" precursor="true">MALSPVSLREIEQPAEHFNLQHQSPVRQSLPTADSKFSIRIKYDLGAPSPCWSAACTFNAQDSLAYR</sequence>
<evidence type="ECO:0000313" key="1">
    <source>
        <dbReference type="EMBL" id="QDV21911.1"/>
    </source>
</evidence>
<dbReference type="KEGG" id="ahel:Q31a_01900"/>
<gene>
    <name evidence="1" type="ORF">Q31a_01900</name>
</gene>
<evidence type="ECO:0000313" key="2">
    <source>
        <dbReference type="Proteomes" id="UP000318017"/>
    </source>
</evidence>
<keyword evidence="2" id="KW-1185">Reference proteome</keyword>
<dbReference type="Proteomes" id="UP000318017">
    <property type="component" value="Chromosome"/>
</dbReference>
<dbReference type="AlphaFoldDB" id="A0A518FZZ6"/>
<reference evidence="1 2" key="1">
    <citation type="submission" date="2019-02" db="EMBL/GenBank/DDBJ databases">
        <title>Deep-cultivation of Planctomycetes and their phenomic and genomic characterization uncovers novel biology.</title>
        <authorList>
            <person name="Wiegand S."/>
            <person name="Jogler M."/>
            <person name="Boedeker C."/>
            <person name="Pinto D."/>
            <person name="Vollmers J."/>
            <person name="Rivas-Marin E."/>
            <person name="Kohn T."/>
            <person name="Peeters S.H."/>
            <person name="Heuer A."/>
            <person name="Rast P."/>
            <person name="Oberbeckmann S."/>
            <person name="Bunk B."/>
            <person name="Jeske O."/>
            <person name="Meyerdierks A."/>
            <person name="Storesund J.E."/>
            <person name="Kallscheuer N."/>
            <person name="Luecker S."/>
            <person name="Lage O.M."/>
            <person name="Pohl T."/>
            <person name="Merkel B.J."/>
            <person name="Hornburger P."/>
            <person name="Mueller R.-W."/>
            <person name="Bruemmer F."/>
            <person name="Labrenz M."/>
            <person name="Spormann A.M."/>
            <person name="Op den Camp H."/>
            <person name="Overmann J."/>
            <person name="Amann R."/>
            <person name="Jetten M.S.M."/>
            <person name="Mascher T."/>
            <person name="Medema M.H."/>
            <person name="Devos D.P."/>
            <person name="Kaster A.-K."/>
            <person name="Ovreas L."/>
            <person name="Rohde M."/>
            <person name="Galperin M.Y."/>
            <person name="Jogler C."/>
        </authorList>
    </citation>
    <scope>NUCLEOTIDE SEQUENCE [LARGE SCALE GENOMIC DNA]</scope>
    <source>
        <strain evidence="1 2">Q31a</strain>
    </source>
</reference>
<dbReference type="EMBL" id="CP036298">
    <property type="protein sequence ID" value="QDV21911.1"/>
    <property type="molecule type" value="Genomic_DNA"/>
</dbReference>
<name>A0A518FZZ6_9BACT</name>
<protein>
    <submittedName>
        <fullName evidence="1">Uncharacterized protein</fullName>
    </submittedName>
</protein>
<proteinExistence type="predicted"/>